<dbReference type="AlphaFoldDB" id="A0AA39D6X4"/>
<dbReference type="InterPro" id="IPR044953">
    <property type="entry name" value="At1g04390-like"/>
</dbReference>
<dbReference type="EMBL" id="JARBHA010000019">
    <property type="protein sequence ID" value="KAJ9672924.1"/>
    <property type="molecule type" value="Genomic_DNA"/>
</dbReference>
<dbReference type="CDD" id="cd18186">
    <property type="entry name" value="BTB_POZ_ZBTB_KLHL-like"/>
    <property type="match status" value="1"/>
</dbReference>
<dbReference type="InterPro" id="IPR059007">
    <property type="entry name" value="ARM_At1g04390"/>
</dbReference>
<dbReference type="Gene3D" id="1.25.10.10">
    <property type="entry name" value="Leucine-rich Repeat Variant"/>
    <property type="match status" value="1"/>
</dbReference>
<evidence type="ECO:0000259" key="2">
    <source>
        <dbReference type="PROSITE" id="PS50097"/>
    </source>
</evidence>
<keyword evidence="4" id="KW-1185">Reference proteome</keyword>
<dbReference type="SUPFAM" id="SSF48371">
    <property type="entry name" value="ARM repeat"/>
    <property type="match status" value="1"/>
</dbReference>
<dbReference type="InterPro" id="IPR011989">
    <property type="entry name" value="ARM-like"/>
</dbReference>
<dbReference type="SMART" id="SM00225">
    <property type="entry name" value="BTB"/>
    <property type="match status" value="2"/>
</dbReference>
<dbReference type="Pfam" id="PF26522">
    <property type="entry name" value="ARM_6"/>
    <property type="match status" value="1"/>
</dbReference>
<organism evidence="3 4">
    <name type="scientific">Vitis rotundifolia</name>
    <name type="common">Muscadine grape</name>
    <dbReference type="NCBI Taxonomy" id="103349"/>
    <lineage>
        <taxon>Eukaryota</taxon>
        <taxon>Viridiplantae</taxon>
        <taxon>Streptophyta</taxon>
        <taxon>Embryophyta</taxon>
        <taxon>Tracheophyta</taxon>
        <taxon>Spermatophyta</taxon>
        <taxon>Magnoliopsida</taxon>
        <taxon>eudicotyledons</taxon>
        <taxon>Gunneridae</taxon>
        <taxon>Pentapetalae</taxon>
        <taxon>rosids</taxon>
        <taxon>Vitales</taxon>
        <taxon>Vitaceae</taxon>
        <taxon>Viteae</taxon>
        <taxon>Vitis</taxon>
    </lineage>
</organism>
<comment type="caution">
    <text evidence="3">The sequence shown here is derived from an EMBL/GenBank/DDBJ whole genome shotgun (WGS) entry which is preliminary data.</text>
</comment>
<reference evidence="3 4" key="1">
    <citation type="journal article" date="2023" name="BMC Biotechnol.">
        <title>Vitis rotundifolia cv Carlos genome sequencing.</title>
        <authorList>
            <person name="Huff M."/>
            <person name="Hulse-Kemp A."/>
            <person name="Scheffler B."/>
            <person name="Youngblood R."/>
            <person name="Simpson S."/>
            <person name="Babiker E."/>
            <person name="Staton M."/>
        </authorList>
    </citation>
    <scope>NUCLEOTIDE SEQUENCE [LARGE SCALE GENOMIC DNA]</scope>
    <source>
        <tissue evidence="3">Leaf</tissue>
    </source>
</reference>
<dbReference type="SUPFAM" id="SSF54695">
    <property type="entry name" value="POZ domain"/>
    <property type="match status" value="1"/>
</dbReference>
<feature type="domain" description="BTB" evidence="2">
    <location>
        <begin position="738"/>
        <end position="815"/>
    </location>
</feature>
<evidence type="ECO:0000313" key="3">
    <source>
        <dbReference type="EMBL" id="KAJ9672924.1"/>
    </source>
</evidence>
<name>A0AA39D6X4_VITRO</name>
<dbReference type="PROSITE" id="PS50097">
    <property type="entry name" value="BTB"/>
    <property type="match status" value="1"/>
</dbReference>
<dbReference type="InterPro" id="IPR011333">
    <property type="entry name" value="SKP1/BTB/POZ_sf"/>
</dbReference>
<evidence type="ECO:0000313" key="4">
    <source>
        <dbReference type="Proteomes" id="UP001168098"/>
    </source>
</evidence>
<dbReference type="Pfam" id="PF00651">
    <property type="entry name" value="BTB"/>
    <property type="match status" value="1"/>
</dbReference>
<dbReference type="PANTHER" id="PTHR35918:SF1">
    <property type="entry name" value="BTB DOMAIN-CONTAINING PROTEIN"/>
    <property type="match status" value="1"/>
</dbReference>
<gene>
    <name evidence="3" type="ORF">PVL29_026257</name>
</gene>
<dbReference type="InterPro" id="IPR016024">
    <property type="entry name" value="ARM-type_fold"/>
</dbReference>
<dbReference type="PANTHER" id="PTHR35918">
    <property type="entry name" value="OS06G0674800 PROTEIN"/>
    <property type="match status" value="1"/>
</dbReference>
<dbReference type="Proteomes" id="UP001168098">
    <property type="component" value="Unassembled WGS sequence"/>
</dbReference>
<evidence type="ECO:0000256" key="1">
    <source>
        <dbReference type="ARBA" id="ARBA00004906"/>
    </source>
</evidence>
<accession>A0AA39D6X4</accession>
<dbReference type="Gene3D" id="3.30.710.10">
    <property type="entry name" value="Potassium Channel Kv1.1, Chain A"/>
    <property type="match status" value="2"/>
</dbReference>
<protein>
    <recommendedName>
        <fullName evidence="2">BTB domain-containing protein</fullName>
    </recommendedName>
</protein>
<proteinExistence type="predicted"/>
<comment type="pathway">
    <text evidence="1">Protein modification; protein ubiquitination.</text>
</comment>
<dbReference type="InterPro" id="IPR000210">
    <property type="entry name" value="BTB/POZ_dom"/>
</dbReference>
<sequence>MQKKDSVADMIKALEGILQCNSEAVLIIAAKVALKLVRDLPSSMLQSHVLHLIQPFSSLLSSHQVKVASRCANGLNHILPYLSLKKDGVIWEILKETNAVIHIINNIQKFSRGMESIKYFQRMASLLRRILWRWPPSRYRVWNDAELLRVLEVIRVNPDSSVKVAVLQLYSALALCGNGAERLLENGENLIKMVVQCMDSTQPPSVRVEAFKLARLLAMSGERCSKMMRLCCEPIVQAIICGLRGCSLSGRQIAKDQISLLVEAGHLALITRWAGEHHIYFWKLGIDRVLSTLLLSKSHKAQPPQHSLSLKELRAITDEGPAFIWDIIGGLVTHCGEDFNPEMNGSDIFIGILIGCACLTFVDLVHQSSQIYQDAANNISGRSASRAVLMMIYSPCKYIASQARSKLSEALKPEGKRYLKSLMDYLCYVSSRDEFGRTDERTFFSIVGLTCYSVLPQYRKYVLQSDGIKMLLAFIKQCLKNDFHLGRLSFAPNSQNMFSSWTCCQTCAEDWDGGGILVLFGLWGLAELIQNSGPMRNHPDLFCGQMEYTEAQFINKLQEICSDTSIPGLRWYAAYLLSYFGVYGFPSRLGKRIGNAFGEKENADMQLILKNGESLSIHGVVLMVQCPSLLQTVELPLDKGSSDSSSVRQYTELTNKFKKEVHLSSHVHHLPLVKLLEFVYLGYLQAGEDLLKSLKSFAKHCKLQPLLQMLHRNRPKWGMAFPGLDLALALNSDGHTFSDVALEAEANEAMQWTCKFCSVLVPHMHVHKVILWSSCDYFRAMFQSGMQESRSPFIKVPVSWEALVKLVDWLYSDKLPTLVTGCLWDNMDERKKLQELQPYLELCWLADYWLLDDIQEHCSRVINSCLDSSGNLSLEVLQIAARLSLWKLAETAVNRLAPSYSRLRLTGEIEKLDKDLADMVRVASVRHSQDSTKCKLEE</sequence>